<evidence type="ECO:0000313" key="1">
    <source>
        <dbReference type="EMBL" id="GIL29147.1"/>
    </source>
</evidence>
<evidence type="ECO:0000313" key="2">
    <source>
        <dbReference type="Proteomes" id="UP000614996"/>
    </source>
</evidence>
<dbReference type="EMBL" id="BOPO01000084">
    <property type="protein sequence ID" value="GIL29147.1"/>
    <property type="molecule type" value="Genomic_DNA"/>
</dbReference>
<name>A0A8J4AH61_9ACTN</name>
<gene>
    <name evidence="1" type="ORF">NUM_44010</name>
</gene>
<keyword evidence="2" id="KW-1185">Reference proteome</keyword>
<sequence length="61" mass="6321">MAGPVGGYAAQTGLRSMRRPAAEWSGPVRRAAGPIDAGETWSATVLIGETAAVTTIEYSRT</sequence>
<accession>A0A8J4AH61</accession>
<proteinExistence type="predicted"/>
<protein>
    <submittedName>
        <fullName evidence="1">Uncharacterized protein</fullName>
    </submittedName>
</protein>
<comment type="caution">
    <text evidence="1">The sequence shown here is derived from an EMBL/GenBank/DDBJ whole genome shotgun (WGS) entry which is preliminary data.</text>
</comment>
<organism evidence="1 2">
    <name type="scientific">Actinocatenispora comari</name>
    <dbReference type="NCBI Taxonomy" id="2807577"/>
    <lineage>
        <taxon>Bacteria</taxon>
        <taxon>Bacillati</taxon>
        <taxon>Actinomycetota</taxon>
        <taxon>Actinomycetes</taxon>
        <taxon>Micromonosporales</taxon>
        <taxon>Micromonosporaceae</taxon>
        <taxon>Actinocatenispora</taxon>
    </lineage>
</organism>
<reference evidence="2" key="1">
    <citation type="journal article" date="2021" name="Int. J. Syst. Evol. Microbiol.">
        <title>Actinocatenispora comari sp. nov., an endophytic actinomycete isolated from aerial parts of Comarum salesowianum.</title>
        <authorList>
            <person name="Oyunbileg N."/>
            <person name="Iizaka Y."/>
            <person name="Hamada M."/>
            <person name="Davaapurev B.O."/>
            <person name="Fukumoto A."/>
            <person name="Tsetseg B."/>
            <person name="Kato F."/>
            <person name="Tamura T."/>
            <person name="Batkhuu J."/>
            <person name="Anzai Y."/>
        </authorList>
    </citation>
    <scope>NUCLEOTIDE SEQUENCE [LARGE SCALE GENOMIC DNA]</scope>
    <source>
        <strain evidence="2">NUM-2625</strain>
    </source>
</reference>
<dbReference type="Proteomes" id="UP000614996">
    <property type="component" value="Unassembled WGS sequence"/>
</dbReference>
<dbReference type="AlphaFoldDB" id="A0A8J4AH61"/>